<gene>
    <name evidence="1" type="ORF">SANT12839_023380</name>
</gene>
<evidence type="ECO:0000313" key="1">
    <source>
        <dbReference type="EMBL" id="GDY41456.1"/>
    </source>
</evidence>
<reference evidence="1 2" key="1">
    <citation type="journal article" date="2020" name="Int. J. Syst. Evol. Microbiol.">
        <title>Reclassification of Streptomyces castelarensis and Streptomyces sporoclivatus as later heterotypic synonyms of Streptomyces antimycoticus.</title>
        <authorList>
            <person name="Komaki H."/>
            <person name="Tamura T."/>
        </authorList>
    </citation>
    <scope>NUCLEOTIDE SEQUENCE [LARGE SCALE GENOMIC DNA]</scope>
    <source>
        <strain evidence="1 2">NBRC 12839</strain>
    </source>
</reference>
<evidence type="ECO:0000313" key="2">
    <source>
        <dbReference type="Proteomes" id="UP000299290"/>
    </source>
</evidence>
<dbReference type="AlphaFoldDB" id="A0A4D4K422"/>
<protein>
    <submittedName>
        <fullName evidence="1">Uncharacterized protein</fullName>
    </submittedName>
</protein>
<name>A0A4D4K422_9ACTN</name>
<keyword evidence="2" id="KW-1185">Reference proteome</keyword>
<sequence length="109" mass="11745">MTDWTWEYNPSEEHVAGGLAPGVMAEVERLATELAALGVDAAKVGRPLDREGGLREFDILGGRGFISFLAVARHHCVYVCNIGGRGLLGGEYRSFVRSGRWPLARGSAS</sequence>
<accession>A0A4D4K422</accession>
<comment type="caution">
    <text evidence="1">The sequence shown here is derived from an EMBL/GenBank/DDBJ whole genome shotgun (WGS) entry which is preliminary data.</text>
</comment>
<proteinExistence type="predicted"/>
<dbReference type="Proteomes" id="UP000299290">
    <property type="component" value="Unassembled WGS sequence"/>
</dbReference>
<dbReference type="EMBL" id="BJHV01000001">
    <property type="protein sequence ID" value="GDY41456.1"/>
    <property type="molecule type" value="Genomic_DNA"/>
</dbReference>
<organism evidence="1 2">
    <name type="scientific">Streptomyces antimycoticus</name>
    <dbReference type="NCBI Taxonomy" id="68175"/>
    <lineage>
        <taxon>Bacteria</taxon>
        <taxon>Bacillati</taxon>
        <taxon>Actinomycetota</taxon>
        <taxon>Actinomycetes</taxon>
        <taxon>Kitasatosporales</taxon>
        <taxon>Streptomycetaceae</taxon>
        <taxon>Streptomyces</taxon>
        <taxon>Streptomyces violaceusniger group</taxon>
    </lineage>
</organism>